<dbReference type="PANTHER" id="PTHR43072:SF23">
    <property type="entry name" value="UPF0039 PROTEIN C11D3.02C"/>
    <property type="match status" value="1"/>
</dbReference>
<comment type="caution">
    <text evidence="4">The sequence shown here is derived from an EMBL/GenBank/DDBJ whole genome shotgun (WGS) entry which is preliminary data.</text>
</comment>
<evidence type="ECO:0000313" key="4">
    <source>
        <dbReference type="EMBL" id="KRK70477.1"/>
    </source>
</evidence>
<evidence type="ECO:0000256" key="2">
    <source>
        <dbReference type="ARBA" id="ARBA00023315"/>
    </source>
</evidence>
<evidence type="ECO:0000313" key="5">
    <source>
        <dbReference type="Proteomes" id="UP000051804"/>
    </source>
</evidence>
<dbReference type="Proteomes" id="UP000051804">
    <property type="component" value="Unassembled WGS sequence"/>
</dbReference>
<evidence type="ECO:0000256" key="1">
    <source>
        <dbReference type="ARBA" id="ARBA00022679"/>
    </source>
</evidence>
<dbReference type="Pfam" id="PF13420">
    <property type="entry name" value="Acetyltransf_4"/>
    <property type="match status" value="1"/>
</dbReference>
<gene>
    <name evidence="4" type="ORF">FD02_GL000545</name>
</gene>
<organism evidence="4 5">
    <name type="scientific">Lacticaseibacillus nasuensis JCM 17158</name>
    <dbReference type="NCBI Taxonomy" id="1291734"/>
    <lineage>
        <taxon>Bacteria</taxon>
        <taxon>Bacillati</taxon>
        <taxon>Bacillota</taxon>
        <taxon>Bacilli</taxon>
        <taxon>Lactobacillales</taxon>
        <taxon>Lactobacillaceae</taxon>
        <taxon>Lacticaseibacillus</taxon>
    </lineage>
</organism>
<keyword evidence="2 4" id="KW-0012">Acyltransferase</keyword>
<dbReference type="PROSITE" id="PS51186">
    <property type="entry name" value="GNAT"/>
    <property type="match status" value="1"/>
</dbReference>
<proteinExistence type="predicted"/>
<evidence type="ECO:0000259" key="3">
    <source>
        <dbReference type="PROSITE" id="PS51186"/>
    </source>
</evidence>
<dbReference type="SUPFAM" id="SSF55729">
    <property type="entry name" value="Acyl-CoA N-acyltransferases (Nat)"/>
    <property type="match status" value="1"/>
</dbReference>
<name>A0A0R1JGR9_9LACO</name>
<dbReference type="PANTHER" id="PTHR43072">
    <property type="entry name" value="N-ACETYLTRANSFERASE"/>
    <property type="match status" value="1"/>
</dbReference>
<dbReference type="OrthoDB" id="9798006at2"/>
<dbReference type="PATRIC" id="fig|1291734.4.peg.560"/>
<dbReference type="EMBL" id="AZDJ01000032">
    <property type="protein sequence ID" value="KRK70477.1"/>
    <property type="molecule type" value="Genomic_DNA"/>
</dbReference>
<accession>A0A0R1JGR9</accession>
<dbReference type="InterPro" id="IPR016181">
    <property type="entry name" value="Acyl_CoA_acyltransferase"/>
</dbReference>
<sequence length="188" mass="20489">MTTIRLATPADAPRLRNIYAHYVQTSTATFDLTAPSVGQFAEAQAEIQARFPYLVATTAAGVVGYAYAHDFASRAAYDWSVETSIYFAPAATGAGLGRQLYALLMQELMRQHVVTVTACITAENLASIRFHQRLGFTQVAAFPTIANKFGRWLGIVWLEKQLMPAPTLPAPVVAYPQLVPLAPQTLTN</sequence>
<dbReference type="Gene3D" id="3.40.630.30">
    <property type="match status" value="1"/>
</dbReference>
<keyword evidence="1 4" id="KW-0808">Transferase</keyword>
<reference evidence="4 5" key="1">
    <citation type="journal article" date="2015" name="Genome Announc.">
        <title>Expanding the biotechnology potential of lactobacilli through comparative genomics of 213 strains and associated genera.</title>
        <authorList>
            <person name="Sun Z."/>
            <person name="Harris H.M."/>
            <person name="McCann A."/>
            <person name="Guo C."/>
            <person name="Argimon S."/>
            <person name="Zhang W."/>
            <person name="Yang X."/>
            <person name="Jeffery I.B."/>
            <person name="Cooney J.C."/>
            <person name="Kagawa T.F."/>
            <person name="Liu W."/>
            <person name="Song Y."/>
            <person name="Salvetti E."/>
            <person name="Wrobel A."/>
            <person name="Rasinkangas P."/>
            <person name="Parkhill J."/>
            <person name="Rea M.C."/>
            <person name="O'Sullivan O."/>
            <person name="Ritari J."/>
            <person name="Douillard F.P."/>
            <person name="Paul Ross R."/>
            <person name="Yang R."/>
            <person name="Briner A.E."/>
            <person name="Felis G.E."/>
            <person name="de Vos W.M."/>
            <person name="Barrangou R."/>
            <person name="Klaenhammer T.R."/>
            <person name="Caufield P.W."/>
            <person name="Cui Y."/>
            <person name="Zhang H."/>
            <person name="O'Toole P.W."/>
        </authorList>
    </citation>
    <scope>NUCLEOTIDE SEQUENCE [LARGE SCALE GENOMIC DNA]</scope>
    <source>
        <strain evidence="4 5">JCM 17158</strain>
    </source>
</reference>
<protein>
    <submittedName>
        <fullName evidence="4">Sortase related acyltransferase</fullName>
    </submittedName>
</protein>
<feature type="domain" description="N-acetyltransferase" evidence="3">
    <location>
        <begin position="2"/>
        <end position="164"/>
    </location>
</feature>
<dbReference type="GO" id="GO:0016747">
    <property type="term" value="F:acyltransferase activity, transferring groups other than amino-acyl groups"/>
    <property type="evidence" value="ECO:0007669"/>
    <property type="project" value="InterPro"/>
</dbReference>
<dbReference type="RefSeq" id="WP_082603387.1">
    <property type="nucleotide sequence ID" value="NZ_AZDJ01000032.1"/>
</dbReference>
<dbReference type="InterPro" id="IPR000182">
    <property type="entry name" value="GNAT_dom"/>
</dbReference>
<dbReference type="STRING" id="1291734.FD02_GL000545"/>
<dbReference type="AlphaFoldDB" id="A0A0R1JGR9"/>
<keyword evidence="5" id="KW-1185">Reference proteome</keyword>